<dbReference type="GeneID" id="69974260"/>
<dbReference type="SUPFAM" id="SSF51556">
    <property type="entry name" value="Metallo-dependent hydrolases"/>
    <property type="match status" value="1"/>
</dbReference>
<reference evidence="2 3" key="1">
    <citation type="journal article" date="2014" name="Genome Announc.">
        <title>Draft Genome Sequence of the Haloacid-Degrading Burkholderia caribensis Strain MBA4.</title>
        <authorList>
            <person name="Pan Y."/>
            <person name="Kong K.F."/>
            <person name="Tsang J.S."/>
        </authorList>
    </citation>
    <scope>NUCLEOTIDE SEQUENCE [LARGE SCALE GENOMIC DNA]</scope>
    <source>
        <strain evidence="2 3">MBA4</strain>
        <plasmid evidence="3">Plasmid</plasmid>
    </source>
</reference>
<dbReference type="PANTHER" id="PTHR35563:SF2">
    <property type="entry name" value="BARREL METAL-DEPENDENT HYDROLASE, PUTATIVE (AFU_ORTHOLOGUE AFUA_1G16240)-RELATED"/>
    <property type="match status" value="1"/>
</dbReference>
<feature type="domain" description="Amidohydrolase-related" evidence="1">
    <location>
        <begin position="24"/>
        <end position="286"/>
    </location>
</feature>
<accession>A0A0P0RPG9</accession>
<keyword evidence="2" id="KW-0614">Plasmid</keyword>
<dbReference type="KEGG" id="bcai:K788_0004196"/>
<organism evidence="2 3">
    <name type="scientific">Paraburkholderia caribensis MBA4</name>
    <dbReference type="NCBI Taxonomy" id="1323664"/>
    <lineage>
        <taxon>Bacteria</taxon>
        <taxon>Pseudomonadati</taxon>
        <taxon>Pseudomonadota</taxon>
        <taxon>Betaproteobacteria</taxon>
        <taxon>Burkholderiales</taxon>
        <taxon>Burkholderiaceae</taxon>
        <taxon>Paraburkholderia</taxon>
    </lineage>
</organism>
<proteinExistence type="predicted"/>
<evidence type="ECO:0000259" key="1">
    <source>
        <dbReference type="Pfam" id="PF04909"/>
    </source>
</evidence>
<sequence>MSATCQAPRTTIKTPDQKAPPGACDCHIHITGPFERFPLSERRAYTPPEATLSRYEHVQDVLGTQRVVIVQPSFYATDNRCTLDAVAHFGAQRSRAVVVVDPQIGETQLRQMHEAGARGVRVNLVTPGGPPVDHLIQLADRIAPFGWHTQIYANGEALPDLLPILRRLPTDVVIDHMGQIPAAWGIAHPAITALRTLLDGGRAWLKLCGYRRSSVGYPFRDVDELATLLARVATERCVWGTDWPHPNLEGTMPDDGELLDALMRWAPSAQAQQRILVDNPAALYGFDPQ</sequence>
<dbReference type="RefSeq" id="WP_035993485.1">
    <property type="nucleotide sequence ID" value="NZ_CP012748.1"/>
</dbReference>
<dbReference type="Proteomes" id="UP000019146">
    <property type="component" value="Plasmid unnamed"/>
</dbReference>
<dbReference type="GO" id="GO:0016787">
    <property type="term" value="F:hydrolase activity"/>
    <property type="evidence" value="ECO:0007669"/>
    <property type="project" value="UniProtKB-KW"/>
</dbReference>
<gene>
    <name evidence="2" type="ORF">K788_0004196</name>
</gene>
<evidence type="ECO:0000313" key="3">
    <source>
        <dbReference type="Proteomes" id="UP000019146"/>
    </source>
</evidence>
<protein>
    <submittedName>
        <fullName evidence="2">Putative 2-pyrone-4,6-dicarboxylic acid hydrolase</fullName>
    </submittedName>
</protein>
<dbReference type="PANTHER" id="PTHR35563">
    <property type="entry name" value="BARREL METAL-DEPENDENT HYDROLASE, PUTATIVE (AFU_ORTHOLOGUE AFUA_1G16240)-RELATED"/>
    <property type="match status" value="1"/>
</dbReference>
<name>A0A0P0RPG9_9BURK</name>
<dbReference type="InterPro" id="IPR006680">
    <property type="entry name" value="Amidohydro-rel"/>
</dbReference>
<dbReference type="InterPro" id="IPR032466">
    <property type="entry name" value="Metal_Hydrolase"/>
</dbReference>
<keyword evidence="2" id="KW-0378">Hydrolase</keyword>
<dbReference type="InterPro" id="IPR052358">
    <property type="entry name" value="Aro_Compnd_Degr_Hydrolases"/>
</dbReference>
<dbReference type="Gene3D" id="3.20.20.140">
    <property type="entry name" value="Metal-dependent hydrolases"/>
    <property type="match status" value="1"/>
</dbReference>
<geneLocation type="plasmid" evidence="3"/>
<dbReference type="Pfam" id="PF04909">
    <property type="entry name" value="Amidohydro_2"/>
    <property type="match status" value="1"/>
</dbReference>
<dbReference type="AlphaFoldDB" id="A0A0P0RPG9"/>
<evidence type="ECO:0000313" key="2">
    <source>
        <dbReference type="EMBL" id="ALL70839.1"/>
    </source>
</evidence>
<dbReference type="EMBL" id="CP012748">
    <property type="protein sequence ID" value="ALL70839.1"/>
    <property type="molecule type" value="Genomic_DNA"/>
</dbReference>